<sequence length="49" mass="5823">MEELRRSTQVAFLYSETQRLKEAETDYQEALDIRHQLAKTNILTLSRQP</sequence>
<organism evidence="1 2">
    <name type="scientific">Edaphobacter aggregans</name>
    <dbReference type="NCBI Taxonomy" id="570835"/>
    <lineage>
        <taxon>Bacteria</taxon>
        <taxon>Pseudomonadati</taxon>
        <taxon>Acidobacteriota</taxon>
        <taxon>Terriglobia</taxon>
        <taxon>Terriglobales</taxon>
        <taxon>Acidobacteriaceae</taxon>
        <taxon>Edaphobacter</taxon>
    </lineage>
</organism>
<dbReference type="AlphaFoldDB" id="A0A428MQH7"/>
<name>A0A428MQH7_9BACT</name>
<reference evidence="1 2" key="1">
    <citation type="submission" date="2018-12" db="EMBL/GenBank/DDBJ databases">
        <title>Sequencing of bacterial isolates from soil warming experiment in Harvard Forest, Massachusetts, USA.</title>
        <authorList>
            <person name="Deangelis K."/>
        </authorList>
    </citation>
    <scope>NUCLEOTIDE SEQUENCE [LARGE SCALE GENOMIC DNA]</scope>
    <source>
        <strain evidence="1 2">EB153</strain>
    </source>
</reference>
<accession>A0A428MQH7</accession>
<evidence type="ECO:0008006" key="3">
    <source>
        <dbReference type="Google" id="ProtNLM"/>
    </source>
</evidence>
<dbReference type="EMBL" id="RSDW01000001">
    <property type="protein sequence ID" value="RSL19144.1"/>
    <property type="molecule type" value="Genomic_DNA"/>
</dbReference>
<proteinExistence type="predicted"/>
<gene>
    <name evidence="1" type="ORF">EDE15_4783</name>
</gene>
<protein>
    <recommendedName>
        <fullName evidence="3">Tetratricopeptide repeat protein</fullName>
    </recommendedName>
</protein>
<evidence type="ECO:0000313" key="2">
    <source>
        <dbReference type="Proteomes" id="UP000269669"/>
    </source>
</evidence>
<dbReference type="Proteomes" id="UP000269669">
    <property type="component" value="Unassembled WGS sequence"/>
</dbReference>
<comment type="caution">
    <text evidence="1">The sequence shown here is derived from an EMBL/GenBank/DDBJ whole genome shotgun (WGS) entry which is preliminary data.</text>
</comment>
<keyword evidence="2" id="KW-1185">Reference proteome</keyword>
<evidence type="ECO:0000313" key="1">
    <source>
        <dbReference type="EMBL" id="RSL19144.1"/>
    </source>
</evidence>